<dbReference type="EMBL" id="BLRV01000103">
    <property type="protein sequence ID" value="GFP21785.1"/>
    <property type="molecule type" value="Genomic_DNA"/>
</dbReference>
<evidence type="ECO:0000313" key="8">
    <source>
        <dbReference type="Proteomes" id="UP000580051"/>
    </source>
</evidence>
<dbReference type="InterPro" id="IPR038013">
    <property type="entry name" value="ALG11"/>
</dbReference>
<comment type="caution">
    <text evidence="4">The sequence shown here is derived from an EMBL/GenBank/DDBJ whole genome shotgun (WGS) entry which is preliminary data.</text>
</comment>
<dbReference type="AlphaFoldDB" id="A0A6V8QHG5"/>
<evidence type="ECO:0000313" key="7">
    <source>
        <dbReference type="Proteomes" id="UP000561271"/>
    </source>
</evidence>
<dbReference type="SUPFAM" id="SSF53756">
    <property type="entry name" value="UDP-Glycosyltransferase/glycogen phosphorylase"/>
    <property type="match status" value="1"/>
</dbReference>
<keyword evidence="9" id="KW-1185">Reference proteome</keyword>
<dbReference type="RefSeq" id="WP_176226885.1">
    <property type="nucleotide sequence ID" value="NZ_BLRV01000103.1"/>
</dbReference>
<dbReference type="InterPro" id="IPR001296">
    <property type="entry name" value="Glyco_trans_1"/>
</dbReference>
<dbReference type="EMBL" id="BLRX01000023">
    <property type="protein sequence ID" value="GFP24909.1"/>
    <property type="molecule type" value="Genomic_DNA"/>
</dbReference>
<dbReference type="Pfam" id="PF00534">
    <property type="entry name" value="Glycos_transf_1"/>
    <property type="match status" value="1"/>
</dbReference>
<dbReference type="CDD" id="cd03801">
    <property type="entry name" value="GT4_PimA-like"/>
    <property type="match status" value="1"/>
</dbReference>
<evidence type="ECO:0000313" key="6">
    <source>
        <dbReference type="Proteomes" id="UP000543224"/>
    </source>
</evidence>
<dbReference type="Proteomes" id="UP000580051">
    <property type="component" value="Unassembled WGS sequence"/>
</dbReference>
<name>A0A6V8QHG5_9ACTN</name>
<dbReference type="Gene3D" id="3.40.50.2000">
    <property type="entry name" value="Glycogen Phosphorylase B"/>
    <property type="match status" value="1"/>
</dbReference>
<evidence type="ECO:0000313" key="9">
    <source>
        <dbReference type="Proteomes" id="UP000591948"/>
    </source>
</evidence>
<evidence type="ECO:0000259" key="1">
    <source>
        <dbReference type="Pfam" id="PF00534"/>
    </source>
</evidence>
<reference evidence="6 7" key="1">
    <citation type="journal article" date="2020" name="Front. Microbiol.">
        <title>Single-cell genomics of novel Actinobacteria with the Wood-Ljungdahl pathway discovered in a serpentinizing system.</title>
        <authorList>
            <person name="Merino N."/>
            <person name="Kawai M."/>
            <person name="Boyd E.S."/>
            <person name="Colman D.R."/>
            <person name="McGlynn S.E."/>
            <person name="Nealson K.H."/>
            <person name="Kurokawa K."/>
            <person name="Hongoh Y."/>
        </authorList>
    </citation>
    <scope>NUCLEOTIDE SEQUENCE [LARGE SCALE GENOMIC DNA]</scope>
    <source>
        <strain evidence="2 8">S06</strain>
        <strain evidence="3 6">S25</strain>
        <strain evidence="4 9">S33</strain>
        <strain evidence="5 7">S44</strain>
    </source>
</reference>
<dbReference type="GO" id="GO:0016020">
    <property type="term" value="C:membrane"/>
    <property type="evidence" value="ECO:0007669"/>
    <property type="project" value="TreeGrafter"/>
</dbReference>
<evidence type="ECO:0000313" key="4">
    <source>
        <dbReference type="EMBL" id="GFP26712.1"/>
    </source>
</evidence>
<evidence type="ECO:0000313" key="3">
    <source>
        <dbReference type="EMBL" id="GFP24909.1"/>
    </source>
</evidence>
<dbReference type="EMBL" id="BLSC01000076">
    <property type="protein sequence ID" value="GFP37341.1"/>
    <property type="molecule type" value="Genomic_DNA"/>
</dbReference>
<organism evidence="4 9">
    <name type="scientific">Candidatus Hakubella thermalkaliphila</name>
    <dbReference type="NCBI Taxonomy" id="2754717"/>
    <lineage>
        <taxon>Bacteria</taxon>
        <taxon>Bacillati</taxon>
        <taxon>Actinomycetota</taxon>
        <taxon>Actinomycetota incertae sedis</taxon>
        <taxon>Candidatus Hakubellales</taxon>
        <taxon>Candidatus Hakubellaceae</taxon>
        <taxon>Candidatus Hakubella</taxon>
    </lineage>
</organism>
<dbReference type="GO" id="GO:0004377">
    <property type="term" value="F:GDP-Man:Man(3)GlcNAc(2)-PP-Dol alpha-1,2-mannosyltransferase activity"/>
    <property type="evidence" value="ECO:0007669"/>
    <property type="project" value="InterPro"/>
</dbReference>
<protein>
    <recommendedName>
        <fullName evidence="1">Glycosyl transferase family 1 domain-containing protein</fullName>
    </recommendedName>
</protein>
<dbReference type="PANTHER" id="PTHR45919:SF1">
    <property type="entry name" value="GDP-MAN:MAN(3)GLCNAC(2)-PP-DOL ALPHA-1,2-MANNOSYLTRANSFERASE"/>
    <property type="match status" value="1"/>
</dbReference>
<dbReference type="GO" id="GO:0006487">
    <property type="term" value="P:protein N-linked glycosylation"/>
    <property type="evidence" value="ECO:0007669"/>
    <property type="project" value="TreeGrafter"/>
</dbReference>
<sequence>MKVGIYDRYLATMGGGERYACKMAEVLSHSHEVDLISERLVDLRRVGEQLHIDLSRVSLKIFPYLSQEYAAYITKDYDLFVNATYLSSLSNLARRGIYLVYFPTPFDVDFKLKHRLAYLLLRGWAERINREDTLQKILPAVGVEPVVGVYDPSRFLLGGYAWTCGQAVVRIKEGQGDRPLKLRIQAGRRRGVPPAQITVRADGEVVLRDKSLTGKQRLDLVVPPALLVEGGEVEVVSSTFVPAQYGYSQDSRELGVVISYKTSLPLPGRLLLRCLSFIPLFVINYPRDLAFLDSYDRIISISQYTQSWVKKRWGRDSQILYPPVEIDSLRDGPKREMVISVGRFFTGNHNKKQLEMVRAFKEIYRKGKRGWEYHLVGGVEDIKEHRRYLQQVRRESEGYPIYIHENASWEELVRLLSQGKIFWHASGLGENEDKHPDKFEHFGITTVEAMASGCVPVVIARGGQREIVQDQVDGFLFEDWPGLVETTVHLMEDQELLHKVGQKAREKSKKFSTQSFARHLEDVVAELQDSSPPERLGDLAGY</sequence>
<dbReference type="Proteomes" id="UP000591948">
    <property type="component" value="Unassembled WGS sequence"/>
</dbReference>
<gene>
    <name evidence="2" type="ORF">HKBW3S06_01012</name>
    <name evidence="3" type="ORF">HKBW3S25_00347</name>
    <name evidence="4" type="ORF">HKBW3S33_00127</name>
    <name evidence="5" type="ORF">HKBW3S44_01021</name>
</gene>
<dbReference type="Proteomes" id="UP000543224">
    <property type="component" value="Unassembled WGS sequence"/>
</dbReference>
<feature type="domain" description="Glycosyl transferase family 1" evidence="1">
    <location>
        <begin position="333"/>
        <end position="506"/>
    </location>
</feature>
<dbReference type="EMBL" id="BLRY01000003">
    <property type="protein sequence ID" value="GFP26712.1"/>
    <property type="molecule type" value="Genomic_DNA"/>
</dbReference>
<evidence type="ECO:0000313" key="5">
    <source>
        <dbReference type="EMBL" id="GFP37341.1"/>
    </source>
</evidence>
<evidence type="ECO:0000313" key="2">
    <source>
        <dbReference type="EMBL" id="GFP21785.1"/>
    </source>
</evidence>
<accession>A0A6V8QHG5</accession>
<dbReference type="Proteomes" id="UP000561271">
    <property type="component" value="Unassembled WGS sequence"/>
</dbReference>
<dbReference type="PANTHER" id="PTHR45919">
    <property type="entry name" value="GDP-MAN:MAN(3)GLCNAC(2)-PP-DOL ALPHA-1,2-MANNOSYLTRANSFERASE"/>
    <property type="match status" value="1"/>
</dbReference>
<proteinExistence type="predicted"/>